<protein>
    <submittedName>
        <fullName evidence="2">MaoC family dehydratase</fullName>
    </submittedName>
</protein>
<sequence length="171" mass="18877">MPQTTATLPDAAARLHWEDFPEGSVHPFGGATLTREAIVEFARQFDPQPFHLDEEAARASLFGGLCASGWHTCALTMRMMCDAWLNRSASLGSPGLENIRWLKPVYVGDRLHGTMTVLQARPMASKPQVGLVLQRWEVCNQHGEPVMTMEGWGMLRRREPAAPGESPRPAG</sequence>
<dbReference type="CDD" id="cd03454">
    <property type="entry name" value="YdeM"/>
    <property type="match status" value="1"/>
</dbReference>
<comment type="caution">
    <text evidence="2">The sequence shown here is derived from an EMBL/GenBank/DDBJ whole genome shotgun (WGS) entry which is preliminary data.</text>
</comment>
<dbReference type="OrthoDB" id="5298629at2"/>
<feature type="domain" description="MaoC-like" evidence="1">
    <location>
        <begin position="31"/>
        <end position="124"/>
    </location>
</feature>
<proteinExistence type="predicted"/>
<accession>A0A437JYA4</accession>
<dbReference type="InterPro" id="IPR052342">
    <property type="entry name" value="MCH/BMMD"/>
</dbReference>
<dbReference type="EMBL" id="SACT01000002">
    <property type="protein sequence ID" value="RVT52621.1"/>
    <property type="molecule type" value="Genomic_DNA"/>
</dbReference>
<dbReference type="Gene3D" id="3.10.129.10">
    <property type="entry name" value="Hotdog Thioesterase"/>
    <property type="match status" value="1"/>
</dbReference>
<dbReference type="InterPro" id="IPR029069">
    <property type="entry name" value="HotDog_dom_sf"/>
</dbReference>
<dbReference type="RefSeq" id="WP_128197994.1">
    <property type="nucleotide sequence ID" value="NZ_SACT01000002.1"/>
</dbReference>
<dbReference type="SUPFAM" id="SSF54637">
    <property type="entry name" value="Thioesterase/thiol ester dehydrase-isomerase"/>
    <property type="match status" value="1"/>
</dbReference>
<reference evidence="2 3" key="1">
    <citation type="submission" date="2019-01" db="EMBL/GenBank/DDBJ databases">
        <authorList>
            <person name="Chen W.-M."/>
        </authorList>
    </citation>
    <scope>NUCLEOTIDE SEQUENCE [LARGE SCALE GENOMIC DNA]</scope>
    <source>
        <strain evidence="2 3">ICH-3</strain>
    </source>
</reference>
<dbReference type="AlphaFoldDB" id="A0A437JYA4"/>
<gene>
    <name evidence="2" type="ORF">ENE75_09340</name>
</gene>
<evidence type="ECO:0000313" key="3">
    <source>
        <dbReference type="Proteomes" id="UP000288178"/>
    </source>
</evidence>
<organism evidence="2 3">
    <name type="scientific">Rubrivivax albus</name>
    <dbReference type="NCBI Taxonomy" id="2499835"/>
    <lineage>
        <taxon>Bacteria</taxon>
        <taxon>Pseudomonadati</taxon>
        <taxon>Pseudomonadota</taxon>
        <taxon>Betaproteobacteria</taxon>
        <taxon>Burkholderiales</taxon>
        <taxon>Sphaerotilaceae</taxon>
        <taxon>Rubrivivax</taxon>
    </lineage>
</organism>
<dbReference type="Proteomes" id="UP000288178">
    <property type="component" value="Unassembled WGS sequence"/>
</dbReference>
<evidence type="ECO:0000259" key="1">
    <source>
        <dbReference type="Pfam" id="PF01575"/>
    </source>
</evidence>
<evidence type="ECO:0000313" key="2">
    <source>
        <dbReference type="EMBL" id="RVT52621.1"/>
    </source>
</evidence>
<dbReference type="Pfam" id="PF01575">
    <property type="entry name" value="MaoC_dehydratas"/>
    <property type="match status" value="1"/>
</dbReference>
<keyword evidence="3" id="KW-1185">Reference proteome</keyword>
<dbReference type="PANTHER" id="PTHR43664">
    <property type="entry name" value="MONOAMINE OXIDASE-RELATED"/>
    <property type="match status" value="1"/>
</dbReference>
<dbReference type="PANTHER" id="PTHR43664:SF1">
    <property type="entry name" value="BETA-METHYLMALYL-COA DEHYDRATASE"/>
    <property type="match status" value="1"/>
</dbReference>
<dbReference type="InterPro" id="IPR002539">
    <property type="entry name" value="MaoC-like_dom"/>
</dbReference>
<name>A0A437JYA4_9BURK</name>